<proteinExistence type="predicted"/>
<organism evidence="3 4">
    <name type="scientific">Colletotrichum kahawae</name>
    <name type="common">Coffee berry disease fungus</name>
    <dbReference type="NCBI Taxonomy" id="34407"/>
    <lineage>
        <taxon>Eukaryota</taxon>
        <taxon>Fungi</taxon>
        <taxon>Dikarya</taxon>
        <taxon>Ascomycota</taxon>
        <taxon>Pezizomycotina</taxon>
        <taxon>Sordariomycetes</taxon>
        <taxon>Hypocreomycetidae</taxon>
        <taxon>Glomerellales</taxon>
        <taxon>Glomerellaceae</taxon>
        <taxon>Colletotrichum</taxon>
        <taxon>Colletotrichum gloeosporioides species complex</taxon>
    </lineage>
</organism>
<protein>
    <submittedName>
        <fullName evidence="3">Het domain protein</fullName>
    </submittedName>
</protein>
<evidence type="ECO:0000259" key="2">
    <source>
        <dbReference type="Pfam" id="PF26640"/>
    </source>
</evidence>
<comment type="caution">
    <text evidence="3">The sequence shown here is derived from an EMBL/GenBank/DDBJ whole genome shotgun (WGS) entry which is preliminary data.</text>
</comment>
<dbReference type="Pfam" id="PF26640">
    <property type="entry name" value="DUF8212"/>
    <property type="match status" value="1"/>
</dbReference>
<dbReference type="InterPro" id="IPR058525">
    <property type="entry name" value="DUF8212"/>
</dbReference>
<evidence type="ECO:0000313" key="4">
    <source>
        <dbReference type="Proteomes" id="UP001281614"/>
    </source>
</evidence>
<accession>A0AAE0D9F9</accession>
<dbReference type="Pfam" id="PF06985">
    <property type="entry name" value="HET"/>
    <property type="match status" value="1"/>
</dbReference>
<feature type="domain" description="DUF8212" evidence="2">
    <location>
        <begin position="224"/>
        <end position="249"/>
    </location>
</feature>
<feature type="domain" description="Heterokaryon incompatibility" evidence="1">
    <location>
        <begin position="23"/>
        <end position="113"/>
    </location>
</feature>
<sequence length="569" mass="64862">MKLLNCSSLEIEEYYGSSIPEKYAILSHTWESGEASFQDASNTEAMASKPGWGKIKQTCRLALNQGYSHAWVDTCCIDKTNFTELTEAINSMFKWYARSTICYAYLADIGADEALHFQNSRWFTRGWTLQELIAPRQVEFYDQNWGFLGTRADLSSEIEKRTGIDRDFLANVTDAVEDILPDIPIARRMSWAADRTTTREEDIAYCLLGIFDVNMPLLYGEGPRAFMRLQEEIMKETHDTSILAWSHPKLATTGQIPQVYFGLLATSPSMFAYAKTLERAMEKASVQVCRNEYLMTNKGFQIEHEVFGAEHDWQEMFIELGCHLQDDDESGNLCISLRDQGDGILVRSSPYVQKPSPQLRQIKTRPHGPLLIRKHLNPRQSRMIQQGHGSISIFGHIPSSDPGVPCAQLQYIDASPRKLWDSDKCAFLTEGFSSFFAFVRFRIAMPANGLARRKVTSKSFALATWFQDGCLDQPVVCLTTPTKRSELFNAIVARDGDQWESLCRLYEPDKLSDKVWIEEEIAEQPRDLFDRIKSTLTRRWTFTAIPKVSTNMGVLRKHTITIKINVLQA</sequence>
<dbReference type="PANTHER" id="PTHR10622:SF10">
    <property type="entry name" value="HET DOMAIN-CONTAINING PROTEIN"/>
    <property type="match status" value="1"/>
</dbReference>
<evidence type="ECO:0000259" key="1">
    <source>
        <dbReference type="Pfam" id="PF06985"/>
    </source>
</evidence>
<evidence type="ECO:0000313" key="3">
    <source>
        <dbReference type="EMBL" id="KAK2770776.1"/>
    </source>
</evidence>
<dbReference type="InterPro" id="IPR010730">
    <property type="entry name" value="HET"/>
</dbReference>
<dbReference type="PANTHER" id="PTHR10622">
    <property type="entry name" value="HET DOMAIN-CONTAINING PROTEIN"/>
    <property type="match status" value="1"/>
</dbReference>
<dbReference type="AlphaFoldDB" id="A0AAE0D9F9"/>
<dbReference type="EMBL" id="VYYT01000090">
    <property type="protein sequence ID" value="KAK2770776.1"/>
    <property type="molecule type" value="Genomic_DNA"/>
</dbReference>
<keyword evidence="4" id="KW-1185">Reference proteome</keyword>
<name>A0AAE0D9F9_COLKA</name>
<dbReference type="Proteomes" id="UP001281614">
    <property type="component" value="Unassembled WGS sequence"/>
</dbReference>
<gene>
    <name evidence="3" type="ORF">CKAH01_04283</name>
</gene>
<reference evidence="3" key="1">
    <citation type="submission" date="2023-02" db="EMBL/GenBank/DDBJ databases">
        <title>Colletotrichum kahawae CIFC_Que2 genome sequencing and assembly.</title>
        <authorList>
            <person name="Baroncelli R."/>
        </authorList>
    </citation>
    <scope>NUCLEOTIDE SEQUENCE</scope>
    <source>
        <strain evidence="3">CIFC_Que2</strain>
    </source>
</reference>